<dbReference type="InterPro" id="IPR036291">
    <property type="entry name" value="NAD(P)-bd_dom_sf"/>
</dbReference>
<dbReference type="Gene3D" id="3.40.50.720">
    <property type="entry name" value="NAD(P)-binding Rossmann-like Domain"/>
    <property type="match status" value="1"/>
</dbReference>
<keyword evidence="3" id="KW-1185">Reference proteome</keyword>
<dbReference type="PANTHER" id="PTHR42879:SF2">
    <property type="entry name" value="3-OXOACYL-[ACYL-CARRIER-PROTEIN] REDUCTASE FABG"/>
    <property type="match status" value="1"/>
</dbReference>
<name>A0ABU2S8V7_9ACTN</name>
<proteinExistence type="inferred from homology"/>
<dbReference type="Proteomes" id="UP001183615">
    <property type="component" value="Unassembled WGS sequence"/>
</dbReference>
<dbReference type="Pfam" id="PF13561">
    <property type="entry name" value="adh_short_C2"/>
    <property type="match status" value="1"/>
</dbReference>
<evidence type="ECO:0000313" key="3">
    <source>
        <dbReference type="Proteomes" id="UP001183615"/>
    </source>
</evidence>
<comment type="similarity">
    <text evidence="1">Belongs to the short-chain dehydrogenases/reductases (SDR) family.</text>
</comment>
<dbReference type="SUPFAM" id="SSF51735">
    <property type="entry name" value="NAD(P)-binding Rossmann-fold domains"/>
    <property type="match status" value="1"/>
</dbReference>
<evidence type="ECO:0000313" key="2">
    <source>
        <dbReference type="EMBL" id="MDT0445416.1"/>
    </source>
</evidence>
<dbReference type="PRINTS" id="PR00080">
    <property type="entry name" value="SDRFAMILY"/>
</dbReference>
<protein>
    <submittedName>
        <fullName evidence="2">SDR family oxidoreductase</fullName>
    </submittedName>
</protein>
<dbReference type="RefSeq" id="WP_311619620.1">
    <property type="nucleotide sequence ID" value="NZ_JAVREV010000013.1"/>
</dbReference>
<gene>
    <name evidence="2" type="ORF">RM779_22860</name>
</gene>
<dbReference type="InterPro" id="IPR050259">
    <property type="entry name" value="SDR"/>
</dbReference>
<sequence length="254" mass="26758">MRTDPSSPPPTRRAWVTGGASGIGAEVARRLSDQGVDVVIVDRDHAALDAVQRLVPRARPLHLDVTDTQAVMACVEAAGQDALPDILINGVGGDTRRIPYEDLREADLTDAIAHNLLACFTLTRLCGPVMRERGWGRIVNLASIAGRTYSIFSNAAYVAAKAAVLGYTKQCAYELAAHGVTANAVAHGPIGTERLVAAWQDLSADRKAEVQGRLPMGRYGTVDEAAAAIVHLCGEDAGYTTGALVDVNGGLHIA</sequence>
<dbReference type="PRINTS" id="PR00081">
    <property type="entry name" value="GDHRDH"/>
</dbReference>
<reference evidence="3" key="1">
    <citation type="submission" date="2023-07" db="EMBL/GenBank/DDBJ databases">
        <title>30 novel species of actinomycetes from the DSMZ collection.</title>
        <authorList>
            <person name="Nouioui I."/>
        </authorList>
    </citation>
    <scope>NUCLEOTIDE SEQUENCE [LARGE SCALE GENOMIC DNA]</scope>
    <source>
        <strain evidence="3">DSM 41886</strain>
    </source>
</reference>
<dbReference type="PANTHER" id="PTHR42879">
    <property type="entry name" value="3-OXOACYL-(ACYL-CARRIER-PROTEIN) REDUCTASE"/>
    <property type="match status" value="1"/>
</dbReference>
<dbReference type="EMBL" id="JAVREV010000013">
    <property type="protein sequence ID" value="MDT0445416.1"/>
    <property type="molecule type" value="Genomic_DNA"/>
</dbReference>
<comment type="caution">
    <text evidence="2">The sequence shown here is derived from an EMBL/GenBank/DDBJ whole genome shotgun (WGS) entry which is preliminary data.</text>
</comment>
<organism evidence="2 3">
    <name type="scientific">Streptomyces johnsoniae</name>
    <dbReference type="NCBI Taxonomy" id="3075532"/>
    <lineage>
        <taxon>Bacteria</taxon>
        <taxon>Bacillati</taxon>
        <taxon>Actinomycetota</taxon>
        <taxon>Actinomycetes</taxon>
        <taxon>Kitasatosporales</taxon>
        <taxon>Streptomycetaceae</taxon>
        <taxon>Streptomyces</taxon>
    </lineage>
</organism>
<evidence type="ECO:0000256" key="1">
    <source>
        <dbReference type="ARBA" id="ARBA00006484"/>
    </source>
</evidence>
<accession>A0ABU2S8V7</accession>
<dbReference type="InterPro" id="IPR002347">
    <property type="entry name" value="SDR_fam"/>
</dbReference>